<evidence type="ECO:0000313" key="2">
    <source>
        <dbReference type="Proteomes" id="UP000471633"/>
    </source>
</evidence>
<gene>
    <name evidence="1" type="ORF">MS3_00001032</name>
</gene>
<dbReference type="CTD" id="75576616"/>
<protein>
    <submittedName>
        <fullName evidence="1">Uncharacterized protein</fullName>
    </submittedName>
</protein>
<sequence>MASKRLTKCTSKGIDRNKLQVYKWRDFNTQNIHNGSYNSHHDIYNFGIGSIIMVVKINIQRSNRTIIERVNQFQLYELVYSTEKIHKNSCDRVGHVVEEFLWRPSVWLVRKSLLLREIAYDEE</sequence>
<evidence type="ECO:0000313" key="1">
    <source>
        <dbReference type="EMBL" id="KAH9589508.1"/>
    </source>
</evidence>
<reference evidence="1" key="1">
    <citation type="journal article" date="2012" name="Nat. Genet.">
        <title>Whole-genome sequence of Schistosoma haematobium.</title>
        <authorList>
            <person name="Young N.D."/>
            <person name="Jex A.R."/>
            <person name="Li B."/>
            <person name="Liu S."/>
            <person name="Yang L."/>
            <person name="Xiong Z."/>
            <person name="Li Y."/>
            <person name="Cantacessi C."/>
            <person name="Hall R.S."/>
            <person name="Xu X."/>
            <person name="Chen F."/>
            <person name="Wu X."/>
            <person name="Zerlotini A."/>
            <person name="Oliveira G."/>
            <person name="Hofmann A."/>
            <person name="Zhang G."/>
            <person name="Fang X."/>
            <person name="Kang Y."/>
            <person name="Campbell B.E."/>
            <person name="Loukas A."/>
            <person name="Ranganathan S."/>
            <person name="Rollinson D."/>
            <person name="Rinaldi G."/>
            <person name="Brindley P.J."/>
            <person name="Yang H."/>
            <person name="Wang J."/>
            <person name="Wang J."/>
            <person name="Gasser R.B."/>
        </authorList>
    </citation>
    <scope>NUCLEOTIDE SEQUENCE</scope>
</reference>
<dbReference type="GeneID" id="75576616"/>
<dbReference type="KEGG" id="shx:MS3_00001032"/>
<reference evidence="1" key="3">
    <citation type="submission" date="2021-06" db="EMBL/GenBank/DDBJ databases">
        <title>Chromosome-level genome assembly for S. haematobium.</title>
        <authorList>
            <person name="Stroehlein A.J."/>
        </authorList>
    </citation>
    <scope>NUCLEOTIDE SEQUENCE</scope>
</reference>
<reference evidence="1" key="4">
    <citation type="journal article" date="2022" name="PLoS Pathog.">
        <title>Chromosome-level genome of Schistosoma haematobium underpins genome-wide explorations of molecular variation.</title>
        <authorList>
            <person name="Stroehlein A.J."/>
            <person name="Korhonen P.K."/>
            <person name="Lee V.V."/>
            <person name="Ralph S.A."/>
            <person name="Mentink-Kane M."/>
            <person name="You H."/>
            <person name="McManus D.P."/>
            <person name="Tchuente L.T."/>
            <person name="Stothard J.R."/>
            <person name="Kaur P."/>
            <person name="Dudchenko O."/>
            <person name="Aiden E.L."/>
            <person name="Yang B."/>
            <person name="Yang H."/>
            <person name="Emery A.M."/>
            <person name="Webster B.L."/>
            <person name="Brindley P.J."/>
            <person name="Rollinson D."/>
            <person name="Chang B.C.H."/>
            <person name="Gasser R.B."/>
            <person name="Young N.D."/>
        </authorList>
    </citation>
    <scope>NUCLEOTIDE SEQUENCE</scope>
</reference>
<reference evidence="1" key="2">
    <citation type="journal article" date="2019" name="Gigascience">
        <title>High-quality Schistosoma haematobium genome achieved by single-molecule and long-range sequencing.</title>
        <authorList>
            <person name="Stroehlein A.J."/>
            <person name="Korhonen P.K."/>
            <person name="Chong T.M."/>
            <person name="Lim Y.L."/>
            <person name="Chan K.G."/>
            <person name="Webster B."/>
            <person name="Rollinson D."/>
            <person name="Brindley P.J."/>
            <person name="Gasser R.B."/>
            <person name="Young N.D."/>
        </authorList>
    </citation>
    <scope>NUCLEOTIDE SEQUENCE</scope>
</reference>
<keyword evidence="2" id="KW-1185">Reference proteome</keyword>
<organism evidence="1 2">
    <name type="scientific">Schistosoma haematobium</name>
    <name type="common">Blood fluke</name>
    <dbReference type="NCBI Taxonomy" id="6185"/>
    <lineage>
        <taxon>Eukaryota</taxon>
        <taxon>Metazoa</taxon>
        <taxon>Spiralia</taxon>
        <taxon>Lophotrochozoa</taxon>
        <taxon>Platyhelminthes</taxon>
        <taxon>Trematoda</taxon>
        <taxon>Digenea</taxon>
        <taxon>Strigeidida</taxon>
        <taxon>Schistosomatoidea</taxon>
        <taxon>Schistosomatidae</taxon>
        <taxon>Schistosoma</taxon>
    </lineage>
</organism>
<name>A0A922LLU5_SCHHA</name>
<dbReference type="RefSeq" id="XP_051070109.1">
    <property type="nucleotide sequence ID" value="XM_051208564.1"/>
</dbReference>
<dbReference type="Proteomes" id="UP000471633">
    <property type="component" value="Unassembled WGS sequence"/>
</dbReference>
<accession>A0A922LLU5</accession>
<dbReference type="AlphaFoldDB" id="A0A922LLU5"/>
<proteinExistence type="predicted"/>
<comment type="caution">
    <text evidence="1">The sequence shown here is derived from an EMBL/GenBank/DDBJ whole genome shotgun (WGS) entry which is preliminary data.</text>
</comment>
<dbReference type="EMBL" id="AMPZ03000002">
    <property type="protein sequence ID" value="KAH9589508.1"/>
    <property type="molecule type" value="Genomic_DNA"/>
</dbReference>